<feature type="region of interest" description="Disordered" evidence="1">
    <location>
        <begin position="123"/>
        <end position="179"/>
    </location>
</feature>
<accession>A0A067NG74</accession>
<feature type="compositionally biased region" description="Polar residues" evidence="1">
    <location>
        <begin position="1"/>
        <end position="11"/>
    </location>
</feature>
<sequence>MGRANKSSRSPQGIPGAQSRADSVDRDRKGKGKAGEVQEYLWEDVQENGLDYPQVDKYKYDREDEQEAVFPFTFRPPVAKPGKYAHLGPPSQYFSFTHITQTGADAHDTRVCINPEDIHRETSCVEGDESADAPGDKGTPAVPAATPLPREIAPLPKRARARASRARAPKTAKSKPPRTRINRKYTEIRDGVYVCSVCHLEMSKNAKNRHAPACGAPSPYAICEFCGRKSLNHRIDSTKRHQRSDLCWEQRTAYAVACVPTWSPTPRIAASERGSLASSAPYRFARGGDVGGGGGENGDGDGWVYSDSSDDEDEVGEQGVGWHEVDGDVGKVLEDKAGGEDEDEDEGAGGDRDDGGDGDGDGDGDDGNGREYEHPCAINDEEARREGEAWGGDAGCREPEEEYVAGPSSVTLQHIGNAPAMRAQFWREEGWTVWVPPTYL</sequence>
<reference evidence="3" key="1">
    <citation type="journal article" date="2014" name="Proc. Natl. Acad. Sci. U.S.A.">
        <title>Extensive sampling of basidiomycete genomes demonstrates inadequacy of the white-rot/brown-rot paradigm for wood decay fungi.</title>
        <authorList>
            <person name="Riley R."/>
            <person name="Salamov A.A."/>
            <person name="Brown D.W."/>
            <person name="Nagy L.G."/>
            <person name="Floudas D."/>
            <person name="Held B.W."/>
            <person name="Levasseur A."/>
            <person name="Lombard V."/>
            <person name="Morin E."/>
            <person name="Otillar R."/>
            <person name="Lindquist E.A."/>
            <person name="Sun H."/>
            <person name="LaButti K.M."/>
            <person name="Schmutz J."/>
            <person name="Jabbour D."/>
            <person name="Luo H."/>
            <person name="Baker S.E."/>
            <person name="Pisabarro A.G."/>
            <person name="Walton J.D."/>
            <person name="Blanchette R.A."/>
            <person name="Henrissat B."/>
            <person name="Martin F."/>
            <person name="Cullen D."/>
            <person name="Hibbett D.S."/>
            <person name="Grigoriev I.V."/>
        </authorList>
    </citation>
    <scope>NUCLEOTIDE SEQUENCE [LARGE SCALE GENOMIC DNA]</scope>
    <source>
        <strain evidence="3">PC15</strain>
    </source>
</reference>
<dbReference type="AlphaFoldDB" id="A0A067NG74"/>
<feature type="compositionally biased region" description="Acidic residues" evidence="1">
    <location>
        <begin position="356"/>
        <end position="366"/>
    </location>
</feature>
<dbReference type="OrthoDB" id="10379633at2759"/>
<evidence type="ECO:0000256" key="1">
    <source>
        <dbReference type="SAM" id="MobiDB-lite"/>
    </source>
</evidence>
<dbReference type="HOGENOM" id="CLU_622747_0_0_1"/>
<feature type="region of interest" description="Disordered" evidence="1">
    <location>
        <begin position="1"/>
        <end position="40"/>
    </location>
</feature>
<dbReference type="VEuPathDB" id="FungiDB:PLEOSDRAFT_171468"/>
<gene>
    <name evidence="2" type="ORF">PLEOSDRAFT_171468</name>
</gene>
<feature type="compositionally biased region" description="Basic residues" evidence="1">
    <location>
        <begin position="157"/>
        <end position="179"/>
    </location>
</feature>
<organism evidence="2 3">
    <name type="scientific">Pleurotus ostreatus (strain PC15)</name>
    <name type="common">Oyster mushroom</name>
    <dbReference type="NCBI Taxonomy" id="1137138"/>
    <lineage>
        <taxon>Eukaryota</taxon>
        <taxon>Fungi</taxon>
        <taxon>Dikarya</taxon>
        <taxon>Basidiomycota</taxon>
        <taxon>Agaricomycotina</taxon>
        <taxon>Agaricomycetes</taxon>
        <taxon>Agaricomycetidae</taxon>
        <taxon>Agaricales</taxon>
        <taxon>Pleurotineae</taxon>
        <taxon>Pleurotaceae</taxon>
        <taxon>Pleurotus</taxon>
    </lineage>
</organism>
<feature type="compositionally biased region" description="Gly residues" evidence="1">
    <location>
        <begin position="288"/>
        <end position="301"/>
    </location>
</feature>
<protein>
    <submittedName>
        <fullName evidence="2">Uncharacterized protein</fullName>
    </submittedName>
</protein>
<feature type="compositionally biased region" description="Basic and acidic residues" evidence="1">
    <location>
        <begin position="323"/>
        <end position="339"/>
    </location>
</feature>
<evidence type="ECO:0000313" key="2">
    <source>
        <dbReference type="EMBL" id="KDQ23122.1"/>
    </source>
</evidence>
<evidence type="ECO:0000313" key="3">
    <source>
        <dbReference type="Proteomes" id="UP000027073"/>
    </source>
</evidence>
<dbReference type="Proteomes" id="UP000027073">
    <property type="component" value="Unassembled WGS sequence"/>
</dbReference>
<feature type="region of interest" description="Disordered" evidence="1">
    <location>
        <begin position="287"/>
        <end position="402"/>
    </location>
</feature>
<feature type="compositionally biased region" description="Basic and acidic residues" evidence="1">
    <location>
        <begin position="22"/>
        <end position="36"/>
    </location>
</feature>
<dbReference type="EMBL" id="KL198013">
    <property type="protein sequence ID" value="KDQ23122.1"/>
    <property type="molecule type" value="Genomic_DNA"/>
</dbReference>
<name>A0A067NG74_PLEO1</name>
<proteinExistence type="predicted"/>
<dbReference type="InParanoid" id="A0A067NG74"/>